<keyword evidence="4" id="KW-0414">Isoprene biosynthesis</keyword>
<organism evidence="5 6">
    <name type="scientific">Daucus carota subsp. sativus</name>
    <name type="common">Carrot</name>
    <dbReference type="NCBI Taxonomy" id="79200"/>
    <lineage>
        <taxon>Eukaryota</taxon>
        <taxon>Viridiplantae</taxon>
        <taxon>Streptophyta</taxon>
        <taxon>Embryophyta</taxon>
        <taxon>Tracheophyta</taxon>
        <taxon>Spermatophyta</taxon>
        <taxon>Magnoliopsida</taxon>
        <taxon>eudicotyledons</taxon>
        <taxon>Gunneridae</taxon>
        <taxon>Pentapetalae</taxon>
        <taxon>asterids</taxon>
        <taxon>campanulids</taxon>
        <taxon>Apiales</taxon>
        <taxon>Apiaceae</taxon>
        <taxon>Apioideae</taxon>
        <taxon>Scandiceae</taxon>
        <taxon>Daucinae</taxon>
        <taxon>Daucus</taxon>
        <taxon>Daucus sect. Daucus</taxon>
    </lineage>
</organism>
<dbReference type="GO" id="GO:0016114">
    <property type="term" value="P:terpenoid biosynthetic process"/>
    <property type="evidence" value="ECO:0007669"/>
    <property type="project" value="UniProtKB-UniPathway"/>
</dbReference>
<dbReference type="KEGG" id="dcr:108206580"/>
<protein>
    <submittedName>
        <fullName evidence="5">Uncharacterized protein</fullName>
    </submittedName>
</protein>
<dbReference type="Gramene" id="KZN05083">
    <property type="protein sequence ID" value="KZN05083"/>
    <property type="gene ID" value="DCAR_005920"/>
</dbReference>
<dbReference type="OMA" id="HPNFCFL"/>
<evidence type="ECO:0000256" key="3">
    <source>
        <dbReference type="ARBA" id="ARBA00022679"/>
    </source>
</evidence>
<dbReference type="OrthoDB" id="5835829at2759"/>
<evidence type="ECO:0000313" key="5">
    <source>
        <dbReference type="EMBL" id="WOG87433.1"/>
    </source>
</evidence>
<dbReference type="SUPFAM" id="SSF53756">
    <property type="entry name" value="UDP-Glycosyltransferase/glycogen phosphorylase"/>
    <property type="match status" value="1"/>
</dbReference>
<dbReference type="GO" id="GO:0080043">
    <property type="term" value="F:quercetin 3-O-glucosyltransferase activity"/>
    <property type="evidence" value="ECO:0007669"/>
    <property type="project" value="TreeGrafter"/>
</dbReference>
<keyword evidence="6" id="KW-1185">Reference proteome</keyword>
<dbReference type="FunFam" id="3.40.50.2000:FF:000040">
    <property type="entry name" value="UDP-glycosyltransferase 76C1"/>
    <property type="match status" value="1"/>
</dbReference>
<dbReference type="CDD" id="cd03784">
    <property type="entry name" value="GT1_Gtf-like"/>
    <property type="match status" value="1"/>
</dbReference>
<comment type="similarity">
    <text evidence="2">Belongs to the UDP-glycosyltransferase family.</text>
</comment>
<reference evidence="5" key="1">
    <citation type="journal article" date="2016" name="Nat. Genet.">
        <title>A high-quality carrot genome assembly provides new insights into carotenoid accumulation and asterid genome evolution.</title>
        <authorList>
            <person name="Iorizzo M."/>
            <person name="Ellison S."/>
            <person name="Senalik D."/>
            <person name="Zeng P."/>
            <person name="Satapoomin P."/>
            <person name="Huang J."/>
            <person name="Bowman M."/>
            <person name="Iovene M."/>
            <person name="Sanseverino W."/>
            <person name="Cavagnaro P."/>
            <person name="Yildiz M."/>
            <person name="Macko-Podgorni A."/>
            <person name="Moranska E."/>
            <person name="Grzebelus E."/>
            <person name="Grzebelus D."/>
            <person name="Ashrafi H."/>
            <person name="Zheng Z."/>
            <person name="Cheng S."/>
            <person name="Spooner D."/>
            <person name="Van Deynze A."/>
            <person name="Simon P."/>
        </authorList>
    </citation>
    <scope>NUCLEOTIDE SEQUENCE</scope>
    <source>
        <tissue evidence="5">Leaf</tissue>
    </source>
</reference>
<dbReference type="EMBL" id="CP093344">
    <property type="protein sequence ID" value="WOG87433.1"/>
    <property type="molecule type" value="Genomic_DNA"/>
</dbReference>
<name>A0A162AS37_DAUCS</name>
<dbReference type="Gene3D" id="3.40.50.2000">
    <property type="entry name" value="Glycogen Phosphorylase B"/>
    <property type="match status" value="2"/>
</dbReference>
<accession>A0A162AS37</accession>
<sequence length="443" mass="49630">MEKQENRRVQRLVLVLFPLQGHTTPMLQLGSVLYSRGFAITIAHTRFNPPDPINHPQFDFLVSGTPNIEDVESINLNCQAPLQELELQKQTAYSQVAGVIHDSLMYFAATVANDNKIPSLVLRTSSAAFVQAYAALPHLLAEGSFLFQDSMSYEQVPQLNPLRFKDLPVSRENMALTLELIDIVSKYKRSSVMIINTTDCLEHLPLLQLQQLFQVPLFGIGPLSKVASASSTSFLEEESSCIAWLNNQTLKSVLYVSKGSLAMSDEKELTEIAWGLANSDQPFLWVVRPGSVSSSDWTELLPQGFREHVGERGLIVKWAPQKEVLAHFAVGGFWTHCGWNSVMESLSEGVPMISCPQFFDQKVNSRYITYIWKVGIELDGELERGDIERSIRKLMGGREGVEIRQRAIELKQMIDVSILEGGSTYNALNDLTEFLLTNKIPPN</sequence>
<evidence type="ECO:0000256" key="1">
    <source>
        <dbReference type="ARBA" id="ARBA00004721"/>
    </source>
</evidence>
<dbReference type="GO" id="GO:0080044">
    <property type="term" value="F:quercetin 7-O-glucosyltransferase activity"/>
    <property type="evidence" value="ECO:0007669"/>
    <property type="project" value="TreeGrafter"/>
</dbReference>
<dbReference type="PANTHER" id="PTHR11926:SF1489">
    <property type="entry name" value="HEXOSYLTRANSFERASE-RELATED"/>
    <property type="match status" value="1"/>
</dbReference>
<dbReference type="InterPro" id="IPR002213">
    <property type="entry name" value="UDP_glucos_trans"/>
</dbReference>
<dbReference type="Proteomes" id="UP000077755">
    <property type="component" value="Chromosome 2"/>
</dbReference>
<comment type="pathway">
    <text evidence="1">Secondary metabolite biosynthesis; terpenoid biosynthesis.</text>
</comment>
<gene>
    <name evidence="5" type="ORF">DCAR_0206658</name>
</gene>
<proteinExistence type="inferred from homology"/>
<keyword evidence="3" id="KW-0808">Transferase</keyword>
<dbReference type="AlphaFoldDB" id="A0A162AS37"/>
<evidence type="ECO:0000313" key="6">
    <source>
        <dbReference type="Proteomes" id="UP000077755"/>
    </source>
</evidence>
<evidence type="ECO:0000256" key="2">
    <source>
        <dbReference type="ARBA" id="ARBA00009995"/>
    </source>
</evidence>
<dbReference type="PANTHER" id="PTHR11926">
    <property type="entry name" value="GLUCOSYL/GLUCURONOSYL TRANSFERASES"/>
    <property type="match status" value="1"/>
</dbReference>
<reference evidence="5" key="2">
    <citation type="submission" date="2022-03" db="EMBL/GenBank/DDBJ databases">
        <title>Draft title - Genomic analysis of global carrot germplasm unveils the trajectory of domestication and the origin of high carotenoid orange carrot.</title>
        <authorList>
            <person name="Iorizzo M."/>
            <person name="Ellison S."/>
            <person name="Senalik D."/>
            <person name="Macko-Podgorni A."/>
            <person name="Grzebelus D."/>
            <person name="Bostan H."/>
            <person name="Rolling W."/>
            <person name="Curaba J."/>
            <person name="Simon P."/>
        </authorList>
    </citation>
    <scope>NUCLEOTIDE SEQUENCE</scope>
    <source>
        <tissue evidence="5">Leaf</tissue>
    </source>
</reference>
<dbReference type="Pfam" id="PF00201">
    <property type="entry name" value="UDPGT"/>
    <property type="match status" value="1"/>
</dbReference>
<evidence type="ECO:0000256" key="4">
    <source>
        <dbReference type="ARBA" id="ARBA00023229"/>
    </source>
</evidence>